<dbReference type="InterPro" id="IPR006356">
    <property type="entry name" value="HAD-SF_hydro_IIA_hyp3"/>
</dbReference>
<accession>A0A438BST1</accession>
<evidence type="ECO:0000313" key="1">
    <source>
        <dbReference type="EMBL" id="RVW14022.1"/>
    </source>
</evidence>
<sequence length="452" mass="49167">MMPRCSISPSSDVQLFHTFNGIQQLSQTHHFKVLPIQKFVKIAWFLDQFGVLHDGKQRYPGAISTLEKLATSGAKMVIISNSSRRSSITIEKMKSLGFDPSLFVGAITSGELTHQYLLRRDDAWFAKLGRSCIHMTWSDRGAISLEGLGLQVVDKVEEAEFILAHGTEALGIPSGAVLPMKLEDLEKILGRCAAKNIPMVIANPDFVTVEARALRVMPGALAAKYEKLGGEVKWMGKPDKVTHLLASLFSVLYEASSTLLGQDIDELLLPWLTIRTSSGCLLPIAMCTIHLQELAIAATSRVQCTSLLTVGSELSTILKTTRKFQNEIPPERVVSLHDICWQSYQIIYKSAMAMVGVDASDCIAVGDSLHHDIKGANVAGIQSAFITGGIHANELGLGSFGEVADSSSVQALASKYDAHPSYVLPAFSCRTSHIGFPIKEFPLEDDKVSKLG</sequence>
<dbReference type="InterPro" id="IPR023214">
    <property type="entry name" value="HAD_sf"/>
</dbReference>
<dbReference type="EMBL" id="QGNW01002632">
    <property type="protein sequence ID" value="RVW14022.1"/>
    <property type="molecule type" value="Genomic_DNA"/>
</dbReference>
<gene>
    <name evidence="1" type="ORF">CK203_086429</name>
</gene>
<dbReference type="Proteomes" id="UP000288805">
    <property type="component" value="Unassembled WGS sequence"/>
</dbReference>
<reference evidence="1 2" key="1">
    <citation type="journal article" date="2018" name="PLoS Genet.">
        <title>Population sequencing reveals clonal diversity and ancestral inbreeding in the grapevine cultivar Chardonnay.</title>
        <authorList>
            <person name="Roach M.J."/>
            <person name="Johnson D.L."/>
            <person name="Bohlmann J."/>
            <person name="van Vuuren H.J."/>
            <person name="Jones S.J."/>
            <person name="Pretorius I.S."/>
            <person name="Schmidt S.A."/>
            <person name="Borneman A.R."/>
        </authorList>
    </citation>
    <scope>NUCLEOTIDE SEQUENCE [LARGE SCALE GENOMIC DNA]</scope>
    <source>
        <strain evidence="2">cv. Chardonnay</strain>
        <tissue evidence="1">Leaf</tissue>
    </source>
</reference>
<dbReference type="Pfam" id="PF13242">
    <property type="entry name" value="Hydrolase_like"/>
    <property type="match status" value="1"/>
</dbReference>
<dbReference type="AlphaFoldDB" id="A0A438BST1"/>
<dbReference type="Pfam" id="PF13344">
    <property type="entry name" value="Hydrolase_6"/>
    <property type="match status" value="1"/>
</dbReference>
<dbReference type="NCBIfam" id="TIGR01459">
    <property type="entry name" value="HAD-SF-IIA-hyp4"/>
    <property type="match status" value="1"/>
</dbReference>
<protein>
    <recommendedName>
        <fullName evidence="3">Haloacid dehalogenase-like hydrolase domain-containing protein</fullName>
    </recommendedName>
</protein>
<dbReference type="Gene3D" id="3.40.50.1000">
    <property type="entry name" value="HAD superfamily/HAD-like"/>
    <property type="match status" value="3"/>
</dbReference>
<evidence type="ECO:0008006" key="3">
    <source>
        <dbReference type="Google" id="ProtNLM"/>
    </source>
</evidence>
<comment type="caution">
    <text evidence="1">The sequence shown here is derived from an EMBL/GenBank/DDBJ whole genome shotgun (WGS) entry which is preliminary data.</text>
</comment>
<dbReference type="FunFam" id="3.40.50.1000:FF:000124">
    <property type="entry name" value="HAD-family hydrolase IIA"/>
    <property type="match status" value="1"/>
</dbReference>
<name>A0A438BST1_VITVI</name>
<dbReference type="SUPFAM" id="SSF56784">
    <property type="entry name" value="HAD-like"/>
    <property type="match status" value="2"/>
</dbReference>
<proteinExistence type="predicted"/>
<evidence type="ECO:0000313" key="2">
    <source>
        <dbReference type="Proteomes" id="UP000288805"/>
    </source>
</evidence>
<dbReference type="InterPro" id="IPR036412">
    <property type="entry name" value="HAD-like_sf"/>
</dbReference>
<dbReference type="PANTHER" id="PTHR19288">
    <property type="entry name" value="4-NITROPHENYLPHOSPHATASE-RELATED"/>
    <property type="match status" value="1"/>
</dbReference>
<dbReference type="PANTHER" id="PTHR19288:SF90">
    <property type="entry name" value="OS08G0542600 PROTEIN"/>
    <property type="match status" value="1"/>
</dbReference>
<organism evidence="1 2">
    <name type="scientific">Vitis vinifera</name>
    <name type="common">Grape</name>
    <dbReference type="NCBI Taxonomy" id="29760"/>
    <lineage>
        <taxon>Eukaryota</taxon>
        <taxon>Viridiplantae</taxon>
        <taxon>Streptophyta</taxon>
        <taxon>Embryophyta</taxon>
        <taxon>Tracheophyta</taxon>
        <taxon>Spermatophyta</taxon>
        <taxon>Magnoliopsida</taxon>
        <taxon>eudicotyledons</taxon>
        <taxon>Gunneridae</taxon>
        <taxon>Pentapetalae</taxon>
        <taxon>rosids</taxon>
        <taxon>Vitales</taxon>
        <taxon>Vitaceae</taxon>
        <taxon>Viteae</taxon>
        <taxon>Vitis</taxon>
    </lineage>
</organism>
<dbReference type="InterPro" id="IPR006357">
    <property type="entry name" value="HAD-SF_hydro_IIA"/>
</dbReference>